<evidence type="ECO:0000313" key="3">
    <source>
        <dbReference type="EMBL" id="BDT99754.1"/>
    </source>
</evidence>
<reference evidence="3 4" key="1">
    <citation type="submission" date="2022-11" db="EMBL/GenBank/DDBJ databases">
        <title>Genome Sequencing of Nocardia sp. ON39_IFM12276 and assembly.</title>
        <authorList>
            <person name="Shimojima M."/>
            <person name="Toyokawa M."/>
            <person name="Uesaka K."/>
        </authorList>
    </citation>
    <scope>NUCLEOTIDE SEQUENCE [LARGE SCALE GENOMIC DNA]</scope>
    <source>
        <strain evidence="3 4">IFM 12276</strain>
    </source>
</reference>
<proteinExistence type="predicted"/>
<protein>
    <recommendedName>
        <fullName evidence="5">Ammonium transporter</fullName>
    </recommendedName>
</protein>
<dbReference type="Proteomes" id="UP001317870">
    <property type="component" value="Chromosome"/>
</dbReference>
<evidence type="ECO:0000256" key="1">
    <source>
        <dbReference type="SAM" id="Phobius"/>
    </source>
</evidence>
<sequence>MSTKITKILAATTMAVSLGVIAAPAASAETTPSDVATPVWGSVVLCVPLGSVVFCI</sequence>
<feature type="transmembrane region" description="Helical" evidence="1">
    <location>
        <begin position="38"/>
        <end position="55"/>
    </location>
</feature>
<keyword evidence="4" id="KW-1185">Reference proteome</keyword>
<keyword evidence="1" id="KW-0472">Membrane</keyword>
<evidence type="ECO:0000256" key="2">
    <source>
        <dbReference type="SAM" id="SignalP"/>
    </source>
</evidence>
<keyword evidence="1" id="KW-1133">Transmembrane helix</keyword>
<dbReference type="RefSeq" id="WP_159840539.1">
    <property type="nucleotide sequence ID" value="NZ_AP026976.1"/>
</dbReference>
<gene>
    <name evidence="3" type="ORF">IFM12276_27830</name>
</gene>
<feature type="chain" id="PRO_5045868819" description="Ammonium transporter" evidence="2">
    <location>
        <begin position="23"/>
        <end position="56"/>
    </location>
</feature>
<organism evidence="3 4">
    <name type="scientific">Nocardia sputorum</name>
    <dbReference type="NCBI Taxonomy" id="2984338"/>
    <lineage>
        <taxon>Bacteria</taxon>
        <taxon>Bacillati</taxon>
        <taxon>Actinomycetota</taxon>
        <taxon>Actinomycetes</taxon>
        <taxon>Mycobacteriales</taxon>
        <taxon>Nocardiaceae</taxon>
        <taxon>Nocardia</taxon>
    </lineage>
</organism>
<keyword evidence="2" id="KW-0732">Signal</keyword>
<name>A0ABN6U3P1_9NOCA</name>
<evidence type="ECO:0008006" key="5">
    <source>
        <dbReference type="Google" id="ProtNLM"/>
    </source>
</evidence>
<feature type="signal peptide" evidence="2">
    <location>
        <begin position="1"/>
        <end position="22"/>
    </location>
</feature>
<keyword evidence="1" id="KW-0812">Transmembrane</keyword>
<dbReference type="EMBL" id="AP026978">
    <property type="protein sequence ID" value="BDT99754.1"/>
    <property type="molecule type" value="Genomic_DNA"/>
</dbReference>
<accession>A0ABN6U3P1</accession>
<evidence type="ECO:0000313" key="4">
    <source>
        <dbReference type="Proteomes" id="UP001317870"/>
    </source>
</evidence>